<reference evidence="3" key="2">
    <citation type="submission" date="2008-03" db="EMBL/GenBank/DDBJ databases">
        <authorList>
            <person name="Li K.S."/>
            <person name="Guan Y."/>
            <person name="Wang J."/>
            <person name="Smith G.J.D."/>
            <person name="Xu K.M."/>
            <person name="Duan L."/>
            <person name="Rahardjo A.P."/>
            <person name="Puthavathana P."/>
            <person name="Buranathai C."/>
            <person name="Nguyen T.D."/>
            <person name="Estoepangestie A.T.S."/>
            <person name="Chaisingh A."/>
            <person name="Auewarakul P."/>
            <person name="Long H.T."/>
            <person name="Hanh N.T.H."/>
            <person name="Lim W."/>
            <person name="Webby R.J."/>
            <person name="Poon L.L.M."/>
            <person name="Chen H."/>
            <person name="Shortridge K.F."/>
            <person name="Yuen K.Y."/>
            <person name="Webster R.G."/>
            <person name="Peiris J.S.M."/>
        </authorList>
    </citation>
    <scope>NUCLEOTIDE SEQUENCE</scope>
    <source>
        <tissue evidence="3">Salivary glands</tissue>
    </source>
</reference>
<evidence type="ECO:0000313" key="3">
    <source>
        <dbReference type="EMBL" id="ACB70401.1"/>
    </source>
</evidence>
<sequence>MAATIAVVVLCALLCAMLPSKAHEPGDESEYPAIQPGDTSPTTGLTMVERSDEQIPAADSVPDAGDFALNP</sequence>
<feature type="signal peptide" evidence="2">
    <location>
        <begin position="1"/>
        <end position="22"/>
    </location>
</feature>
<feature type="chain" id="PRO_5002775401" evidence="2">
    <location>
        <begin position="23"/>
        <end position="71"/>
    </location>
</feature>
<organism evidence="3">
    <name type="scientific">Ornithodoros coriaceus</name>
    <name type="common">Soft tick</name>
    <name type="synonym">Argasid tick</name>
    <dbReference type="NCBI Taxonomy" id="92741"/>
    <lineage>
        <taxon>Eukaryota</taxon>
        <taxon>Metazoa</taxon>
        <taxon>Ecdysozoa</taxon>
        <taxon>Arthropoda</taxon>
        <taxon>Chelicerata</taxon>
        <taxon>Arachnida</taxon>
        <taxon>Acari</taxon>
        <taxon>Parasitiformes</taxon>
        <taxon>Ixodida</taxon>
        <taxon>Ixodoidea</taxon>
        <taxon>Argasidae</taxon>
        <taxon>Ornithodorinae</taxon>
        <taxon>Ornithodoros</taxon>
    </lineage>
</organism>
<name>B2D2G0_ORNCO</name>
<evidence type="ECO:0000256" key="2">
    <source>
        <dbReference type="SAM" id="SignalP"/>
    </source>
</evidence>
<dbReference type="AlphaFoldDB" id="B2D2G0"/>
<proteinExistence type="evidence at transcript level"/>
<feature type="region of interest" description="Disordered" evidence="1">
    <location>
        <begin position="22"/>
        <end position="71"/>
    </location>
</feature>
<keyword evidence="2" id="KW-0732">Signal</keyword>
<evidence type="ECO:0000256" key="1">
    <source>
        <dbReference type="SAM" id="MobiDB-lite"/>
    </source>
</evidence>
<accession>B2D2G0</accession>
<protein>
    <submittedName>
        <fullName evidence="3">Hypothetical secreted protein</fullName>
    </submittedName>
</protein>
<dbReference type="EMBL" id="EU574894">
    <property type="protein sequence ID" value="ACB70401.1"/>
    <property type="molecule type" value="mRNA"/>
</dbReference>
<reference evidence="3" key="1">
    <citation type="journal article" date="2008" name="J. Proteomics">
        <title>An insight into the salivary transcriptome and proteome of the soft tick and vector of epizootic bovine abortion, Ornithodoros coriaceus.</title>
        <authorList>
            <person name="Francischetti I.M."/>
            <person name="Meng Z."/>
            <person name="Mans B.J."/>
            <person name="Gudderra N."/>
            <person name="Hall M."/>
            <person name="Veenstra T.D."/>
            <person name="Pham V.M."/>
            <person name="Kotsyfakis M."/>
            <person name="Ribeiro J.M."/>
        </authorList>
    </citation>
    <scope>NUCLEOTIDE SEQUENCE</scope>
    <source>
        <tissue evidence="3">Salivary glands</tissue>
    </source>
</reference>